<name>A0ACC2U9J2_9FUNG</name>
<dbReference type="Proteomes" id="UP001165960">
    <property type="component" value="Unassembled WGS sequence"/>
</dbReference>
<protein>
    <submittedName>
        <fullName evidence="1">Uncharacterized protein</fullName>
    </submittedName>
</protein>
<evidence type="ECO:0000313" key="1">
    <source>
        <dbReference type="EMBL" id="KAJ9083554.1"/>
    </source>
</evidence>
<keyword evidence="2" id="KW-1185">Reference proteome</keyword>
<organism evidence="1 2">
    <name type="scientific">Entomophthora muscae</name>
    <dbReference type="NCBI Taxonomy" id="34485"/>
    <lineage>
        <taxon>Eukaryota</taxon>
        <taxon>Fungi</taxon>
        <taxon>Fungi incertae sedis</taxon>
        <taxon>Zoopagomycota</taxon>
        <taxon>Entomophthoromycotina</taxon>
        <taxon>Entomophthoromycetes</taxon>
        <taxon>Entomophthorales</taxon>
        <taxon>Entomophthoraceae</taxon>
        <taxon>Entomophthora</taxon>
    </lineage>
</organism>
<dbReference type="EMBL" id="QTSX02000978">
    <property type="protein sequence ID" value="KAJ9083554.1"/>
    <property type="molecule type" value="Genomic_DNA"/>
</dbReference>
<evidence type="ECO:0000313" key="2">
    <source>
        <dbReference type="Proteomes" id="UP001165960"/>
    </source>
</evidence>
<gene>
    <name evidence="1" type="ORF">DSO57_1033636</name>
</gene>
<reference evidence="1" key="1">
    <citation type="submission" date="2022-04" db="EMBL/GenBank/DDBJ databases">
        <title>Genome of the entomopathogenic fungus Entomophthora muscae.</title>
        <authorList>
            <person name="Elya C."/>
            <person name="Lovett B.R."/>
            <person name="Lee E."/>
            <person name="Macias A.M."/>
            <person name="Hajek A.E."/>
            <person name="De Bivort B.L."/>
            <person name="Kasson M.T."/>
            <person name="De Fine Licht H.H."/>
            <person name="Stajich J.E."/>
        </authorList>
    </citation>
    <scope>NUCLEOTIDE SEQUENCE</scope>
    <source>
        <strain evidence="1">Berkeley</strain>
    </source>
</reference>
<comment type="caution">
    <text evidence="1">The sequence shown here is derived from an EMBL/GenBank/DDBJ whole genome shotgun (WGS) entry which is preliminary data.</text>
</comment>
<sequence length="273" mass="30282">MESDSIYNNTPMETSPLVEVDATNNPPMEASPLVGEGLAKAHKAVSALRPHRREELFLAGTGAPRTEGAVNGHMSHAILDGGAYSNLITVKFLESLPDVTIAPSDVTFIMADGSKKFCLGVAKGLKLWIGGTEIDLDAAIFNHHKYTLLMGRQTMTKLGITTQYTGNNWMIEYKNLKIQLYVTFDTPQITEFLCEPIEANISKNKWLSDDQKSQLVEVIEPYDSNIVGDSDDLQEASGFEHKIDTRTRTLSHPGSINYHNLKKNVLKRKLTDF</sequence>
<accession>A0ACC2U9J2</accession>
<proteinExistence type="predicted"/>